<organism evidence="2 3">
    <name type="scientific">Parathielavia appendiculata</name>
    <dbReference type="NCBI Taxonomy" id="2587402"/>
    <lineage>
        <taxon>Eukaryota</taxon>
        <taxon>Fungi</taxon>
        <taxon>Dikarya</taxon>
        <taxon>Ascomycota</taxon>
        <taxon>Pezizomycotina</taxon>
        <taxon>Sordariomycetes</taxon>
        <taxon>Sordariomycetidae</taxon>
        <taxon>Sordariales</taxon>
        <taxon>Chaetomiaceae</taxon>
        <taxon>Parathielavia</taxon>
    </lineage>
</organism>
<comment type="caution">
    <text evidence="2">The sequence shown here is derived from an EMBL/GenBank/DDBJ whole genome shotgun (WGS) entry which is preliminary data.</text>
</comment>
<sequence>MPVPAAENPMLKVLMVQLSSPSTPESSWTTIPEANSQTDGDSNAALKPKKAASAPAKGDAPKLSPIWVVPDPKRLDDPQAHNREGSASAPPISCDQFKVSGKQDSDRGARVVVEVEEEEDADRHMALLELLERDYPSLTRFDEGHGTRCGDALNCITLPCVNVNHQVAVCPPRYPRQSKPYKDVNRSAHKVLIVYRSRIVRNSFILRRQLFVVRKPPNRQSANPTALDMATLAHIVRDFISDLYWMNRFSSDTVQCVRAASSGRSWCLDTSLLVDPGRDYGRDIRRKNGSRAGDAYKAFEGSVQGTRYVPKLPQAVVRQFVPPRHSTFERVVPRFLDRNAGLPEVVGISRFDWNWKALRVSGYAFRDSPWYLGWVTWPTIKV</sequence>
<dbReference type="EMBL" id="MU853223">
    <property type="protein sequence ID" value="KAK4128033.1"/>
    <property type="molecule type" value="Genomic_DNA"/>
</dbReference>
<feature type="region of interest" description="Disordered" evidence="1">
    <location>
        <begin position="17"/>
        <end position="101"/>
    </location>
</feature>
<reference evidence="2" key="2">
    <citation type="submission" date="2023-05" db="EMBL/GenBank/DDBJ databases">
        <authorList>
            <consortium name="Lawrence Berkeley National Laboratory"/>
            <person name="Steindorff A."/>
            <person name="Hensen N."/>
            <person name="Bonometti L."/>
            <person name="Westerberg I."/>
            <person name="Brannstrom I.O."/>
            <person name="Guillou S."/>
            <person name="Cros-Aarteil S."/>
            <person name="Calhoun S."/>
            <person name="Haridas S."/>
            <person name="Kuo A."/>
            <person name="Mondo S."/>
            <person name="Pangilinan J."/>
            <person name="Riley R."/>
            <person name="Labutti K."/>
            <person name="Andreopoulos B."/>
            <person name="Lipzen A."/>
            <person name="Chen C."/>
            <person name="Yanf M."/>
            <person name="Daum C."/>
            <person name="Ng V."/>
            <person name="Clum A."/>
            <person name="Ohm R."/>
            <person name="Martin F."/>
            <person name="Silar P."/>
            <person name="Natvig D."/>
            <person name="Lalanne C."/>
            <person name="Gautier V."/>
            <person name="Ament-Velasquez S.L."/>
            <person name="Kruys A."/>
            <person name="Hutchinson M.I."/>
            <person name="Powell A.J."/>
            <person name="Barry K."/>
            <person name="Miller A.N."/>
            <person name="Grigoriev I.V."/>
            <person name="Debuchy R."/>
            <person name="Gladieux P."/>
            <person name="Thoren M.H."/>
            <person name="Johannesson H."/>
        </authorList>
    </citation>
    <scope>NUCLEOTIDE SEQUENCE</scope>
    <source>
        <strain evidence="2">CBS 731.68</strain>
    </source>
</reference>
<evidence type="ECO:0000256" key="1">
    <source>
        <dbReference type="SAM" id="MobiDB-lite"/>
    </source>
</evidence>
<reference evidence="2" key="1">
    <citation type="journal article" date="2023" name="Mol. Phylogenet. Evol.">
        <title>Genome-scale phylogeny and comparative genomics of the fungal order Sordariales.</title>
        <authorList>
            <person name="Hensen N."/>
            <person name="Bonometti L."/>
            <person name="Westerberg I."/>
            <person name="Brannstrom I.O."/>
            <person name="Guillou S."/>
            <person name="Cros-Aarteil S."/>
            <person name="Calhoun S."/>
            <person name="Haridas S."/>
            <person name="Kuo A."/>
            <person name="Mondo S."/>
            <person name="Pangilinan J."/>
            <person name="Riley R."/>
            <person name="LaButti K."/>
            <person name="Andreopoulos B."/>
            <person name="Lipzen A."/>
            <person name="Chen C."/>
            <person name="Yan M."/>
            <person name="Daum C."/>
            <person name="Ng V."/>
            <person name="Clum A."/>
            <person name="Steindorff A."/>
            <person name="Ohm R.A."/>
            <person name="Martin F."/>
            <person name="Silar P."/>
            <person name="Natvig D.O."/>
            <person name="Lalanne C."/>
            <person name="Gautier V."/>
            <person name="Ament-Velasquez S.L."/>
            <person name="Kruys A."/>
            <person name="Hutchinson M.I."/>
            <person name="Powell A.J."/>
            <person name="Barry K."/>
            <person name="Miller A.N."/>
            <person name="Grigoriev I.V."/>
            <person name="Debuchy R."/>
            <person name="Gladieux P."/>
            <person name="Hiltunen Thoren M."/>
            <person name="Johannesson H."/>
        </authorList>
    </citation>
    <scope>NUCLEOTIDE SEQUENCE</scope>
    <source>
        <strain evidence="2">CBS 731.68</strain>
    </source>
</reference>
<dbReference type="RefSeq" id="XP_062651804.1">
    <property type="nucleotide sequence ID" value="XM_062790867.1"/>
</dbReference>
<evidence type="ECO:0000313" key="3">
    <source>
        <dbReference type="Proteomes" id="UP001302602"/>
    </source>
</evidence>
<gene>
    <name evidence="2" type="ORF">N657DRAFT_629218</name>
</gene>
<feature type="compositionally biased region" description="Basic and acidic residues" evidence="1">
    <location>
        <begin position="71"/>
        <end position="84"/>
    </location>
</feature>
<protein>
    <submittedName>
        <fullName evidence="2">Uncharacterized protein</fullName>
    </submittedName>
</protein>
<keyword evidence="3" id="KW-1185">Reference proteome</keyword>
<accession>A0AAN6Z812</accession>
<feature type="compositionally biased region" description="Low complexity" evidence="1">
    <location>
        <begin position="51"/>
        <end position="62"/>
    </location>
</feature>
<dbReference type="AlphaFoldDB" id="A0AAN6Z812"/>
<evidence type="ECO:0000313" key="2">
    <source>
        <dbReference type="EMBL" id="KAK4128033.1"/>
    </source>
</evidence>
<name>A0AAN6Z812_9PEZI</name>
<dbReference type="Proteomes" id="UP001302602">
    <property type="component" value="Unassembled WGS sequence"/>
</dbReference>
<dbReference type="GeneID" id="87827636"/>
<feature type="compositionally biased region" description="Low complexity" evidence="1">
    <location>
        <begin position="19"/>
        <end position="32"/>
    </location>
</feature>
<proteinExistence type="predicted"/>